<reference evidence="2" key="1">
    <citation type="journal article" date="2019" name="Int. J. Syst. Evol. Microbiol.">
        <title>The Global Catalogue of Microorganisms (GCM) 10K type strain sequencing project: providing services to taxonomists for standard genome sequencing and annotation.</title>
        <authorList>
            <consortium name="The Broad Institute Genomics Platform"/>
            <consortium name="The Broad Institute Genome Sequencing Center for Infectious Disease"/>
            <person name="Wu L."/>
            <person name="Ma J."/>
        </authorList>
    </citation>
    <scope>NUCLEOTIDE SEQUENCE [LARGE SCALE GENOMIC DNA]</scope>
    <source>
        <strain evidence="2">KCTC 42964</strain>
    </source>
</reference>
<proteinExistence type="predicted"/>
<keyword evidence="2" id="KW-1185">Reference proteome</keyword>
<accession>A0ABV7L9H4</accession>
<comment type="caution">
    <text evidence="1">The sequence shown here is derived from an EMBL/GenBank/DDBJ whole genome shotgun (WGS) entry which is preliminary data.</text>
</comment>
<dbReference type="RefSeq" id="WP_379906819.1">
    <property type="nucleotide sequence ID" value="NZ_JBHRTR010000054.1"/>
</dbReference>
<protein>
    <recommendedName>
        <fullName evidence="3">EAL domain-containing protein</fullName>
    </recommendedName>
</protein>
<dbReference type="EMBL" id="JBHRTR010000054">
    <property type="protein sequence ID" value="MFC3231346.1"/>
    <property type="molecule type" value="Genomic_DNA"/>
</dbReference>
<dbReference type="Gene3D" id="3.20.20.450">
    <property type="entry name" value="EAL domain"/>
    <property type="match status" value="1"/>
</dbReference>
<evidence type="ECO:0008006" key="3">
    <source>
        <dbReference type="Google" id="ProtNLM"/>
    </source>
</evidence>
<dbReference type="InterPro" id="IPR035919">
    <property type="entry name" value="EAL_sf"/>
</dbReference>
<evidence type="ECO:0000313" key="1">
    <source>
        <dbReference type="EMBL" id="MFC3231346.1"/>
    </source>
</evidence>
<organism evidence="1 2">
    <name type="scientific">Marinibaculum pumilum</name>
    <dbReference type="NCBI Taxonomy" id="1766165"/>
    <lineage>
        <taxon>Bacteria</taxon>
        <taxon>Pseudomonadati</taxon>
        <taxon>Pseudomonadota</taxon>
        <taxon>Alphaproteobacteria</taxon>
        <taxon>Rhodospirillales</taxon>
        <taxon>Rhodospirillaceae</taxon>
        <taxon>Marinibaculum</taxon>
    </lineage>
</organism>
<sequence length="533" mass="61601">MTSNGYEDDVTAALRQIQSAEASRGINNYIILISLRECSQRREAVALQRETQKNLTNLILNNEMQSMEDVYEDEDETTSPNKATRLFKISDWDFALYIASNEYRIIGFVNDVKLSILRLVERYLPDVFDRLNQWRLVQVFDLSRHKHIAVKRLRKLAESKQPEGELEQGPTDDERSDLTQNVEKYANQKLSSKHIELVNLTFERLGSSMFRDIFIRSQEIALVVPNKGAEPVINEMFVSVAQIRKHLLVNVDMSDGRNYFYQLTQLLDRLVLRCICEVRNVIRFNTSFNLNIDSVFTPEFQQFEETLLDRLPNCSVEFRAADIFDNFDRFDMVRDLIAARGASIAIDSVHPKMIGVLDFHRMGVRMAKINWTPEAEEILSDRAAEITRMQRAGVVFILARVEDPVGVRLGQKLGIRLFQGFHIDEMLLQMRYPSNLNFWRRVLEYRSRMEDFQNEAKINGRITDKRKLREMEHLITTFKTELEGVQAETSSLEELKTLLHLRSRIDAMEAELLQGATEGAAGGGDARANQVVH</sequence>
<evidence type="ECO:0000313" key="2">
    <source>
        <dbReference type="Proteomes" id="UP001595528"/>
    </source>
</evidence>
<dbReference type="Proteomes" id="UP001595528">
    <property type="component" value="Unassembled WGS sequence"/>
</dbReference>
<dbReference type="SUPFAM" id="SSF141868">
    <property type="entry name" value="EAL domain-like"/>
    <property type="match status" value="1"/>
</dbReference>
<gene>
    <name evidence="1" type="ORF">ACFOGJ_29125</name>
</gene>
<name>A0ABV7L9H4_9PROT</name>